<feature type="domain" description="PDZ" evidence="27">
    <location>
        <begin position="1452"/>
        <end position="1535"/>
    </location>
</feature>
<dbReference type="InterPro" id="IPR015132">
    <property type="entry name" value="L27_2"/>
</dbReference>
<feature type="domain" description="PDZ" evidence="27">
    <location>
        <begin position="1814"/>
        <end position="1897"/>
    </location>
</feature>
<dbReference type="SUPFAM" id="SSF50156">
    <property type="entry name" value="PDZ domain-like"/>
    <property type="match status" value="11"/>
</dbReference>
<dbReference type="CDD" id="cd06674">
    <property type="entry name" value="PDZ11_MUPP1-PDZ9_PATJ-like"/>
    <property type="match status" value="1"/>
</dbReference>
<evidence type="ECO:0000256" key="22">
    <source>
        <dbReference type="ARBA" id="ARBA00075678"/>
    </source>
</evidence>
<evidence type="ECO:0000256" key="20">
    <source>
        <dbReference type="ARBA" id="ARBA00071162"/>
    </source>
</evidence>
<feature type="compositionally biased region" description="Low complexity" evidence="26">
    <location>
        <begin position="1640"/>
        <end position="1654"/>
    </location>
</feature>
<evidence type="ECO:0000259" key="27">
    <source>
        <dbReference type="PROSITE" id="PS50106"/>
    </source>
</evidence>
<dbReference type="GO" id="GO:0048471">
    <property type="term" value="C:perinuclear region of cytoplasm"/>
    <property type="evidence" value="ECO:0007669"/>
    <property type="project" value="UniProtKB-SubCell"/>
</dbReference>
<feature type="domain" description="L27" evidence="28">
    <location>
        <begin position="5"/>
        <end position="65"/>
    </location>
</feature>
<evidence type="ECO:0000256" key="21">
    <source>
        <dbReference type="ARBA" id="ARBA00073626"/>
    </source>
</evidence>
<evidence type="ECO:0000256" key="3">
    <source>
        <dbReference type="ARBA" id="ARBA00004556"/>
    </source>
</evidence>
<dbReference type="SMART" id="SM00228">
    <property type="entry name" value="PDZ"/>
    <property type="match status" value="11"/>
</dbReference>
<dbReference type="CDD" id="cd06672">
    <property type="entry name" value="PDZ8_MUPP1-PDZ7_PATJ-PDZ2_INAD-like"/>
    <property type="match status" value="1"/>
</dbReference>
<feature type="domain" description="PDZ" evidence="27">
    <location>
        <begin position="1691"/>
        <end position="1777"/>
    </location>
</feature>
<evidence type="ECO:0000256" key="9">
    <source>
        <dbReference type="ARBA" id="ARBA00022599"/>
    </source>
</evidence>
<dbReference type="Pfam" id="PF09045">
    <property type="entry name" value="L27_2"/>
    <property type="match status" value="1"/>
</dbReference>
<evidence type="ECO:0000256" key="4">
    <source>
        <dbReference type="ARBA" id="ARBA00022427"/>
    </source>
</evidence>
<dbReference type="PANTHER" id="PTHR19964:SF11">
    <property type="entry name" value="INAD-LIKE PROTEIN"/>
    <property type="match status" value="1"/>
</dbReference>
<feature type="region of interest" description="Disordered" evidence="26">
    <location>
        <begin position="1635"/>
        <end position="1655"/>
    </location>
</feature>
<feature type="region of interest" description="Disordered" evidence="26">
    <location>
        <begin position="1166"/>
        <end position="1221"/>
    </location>
</feature>
<feature type="region of interest" description="Disordered" evidence="26">
    <location>
        <begin position="452"/>
        <end position="476"/>
    </location>
</feature>
<keyword evidence="10" id="KW-0677">Repeat</keyword>
<feature type="domain" description="PDZ" evidence="27">
    <location>
        <begin position="365"/>
        <end position="453"/>
    </location>
</feature>
<dbReference type="FunFam" id="2.30.42.10:FF:000112">
    <property type="entry name" value="inaD-like protein isoform X3"/>
    <property type="match status" value="1"/>
</dbReference>
<evidence type="ECO:0000256" key="7">
    <source>
        <dbReference type="ARBA" id="ARBA00022490"/>
    </source>
</evidence>
<evidence type="ECO:0000256" key="26">
    <source>
        <dbReference type="SAM" id="MobiDB-lite"/>
    </source>
</evidence>
<evidence type="ECO:0000256" key="6">
    <source>
        <dbReference type="ARBA" id="ARBA00022481"/>
    </source>
</evidence>
<dbReference type="CDD" id="cd06667">
    <property type="entry name" value="PDZ2_MUPP1-like"/>
    <property type="match status" value="1"/>
</dbReference>
<dbReference type="InterPro" id="IPR036034">
    <property type="entry name" value="PDZ_sf"/>
</dbReference>
<dbReference type="Gene3D" id="2.30.42.10">
    <property type="match status" value="11"/>
</dbReference>
<keyword evidence="29" id="KW-1185">Reference proteome</keyword>
<evidence type="ECO:0000259" key="28">
    <source>
        <dbReference type="PROSITE" id="PS51022"/>
    </source>
</evidence>
<evidence type="ECO:0000256" key="15">
    <source>
        <dbReference type="ARBA" id="ARBA00034102"/>
    </source>
</evidence>
<dbReference type="InterPro" id="IPR001478">
    <property type="entry name" value="PDZ"/>
</dbReference>
<dbReference type="FunFam" id="2.30.42.10:FF:000038">
    <property type="entry name" value="Multiple PDZ domain protein isoform X1"/>
    <property type="match status" value="1"/>
</dbReference>
<name>A0A6J3JCL6_SAPAP</name>
<evidence type="ECO:0000256" key="19">
    <source>
        <dbReference type="ARBA" id="ARBA00057502"/>
    </source>
</evidence>
<evidence type="ECO:0000256" key="16">
    <source>
        <dbReference type="ARBA" id="ARBA00034105"/>
    </source>
</evidence>
<proteinExistence type="predicted"/>
<feature type="domain" description="PDZ" evidence="27">
    <location>
        <begin position="1068"/>
        <end position="1160"/>
    </location>
</feature>
<keyword evidence="11" id="KW-0965">Cell junction</keyword>
<feature type="compositionally biased region" description="Polar residues" evidence="26">
    <location>
        <begin position="1338"/>
        <end position="1352"/>
    </location>
</feature>
<dbReference type="InterPro" id="IPR051342">
    <property type="entry name" value="PDZ_scaffold"/>
</dbReference>
<evidence type="ECO:0000256" key="17">
    <source>
        <dbReference type="ARBA" id="ARBA00037831"/>
    </source>
</evidence>
<dbReference type="FunFam" id="2.30.42.10:FF:000057">
    <property type="entry name" value="multiple PDZ domain protein isoform X1"/>
    <property type="match status" value="1"/>
</dbReference>
<dbReference type="GO" id="GO:0005923">
    <property type="term" value="C:bicellular tight junction"/>
    <property type="evidence" value="ECO:0007669"/>
    <property type="project" value="UniProtKB-SubCell"/>
</dbReference>
<comment type="subcellular location">
    <subcellularLocation>
        <location evidence="17">Apical cell membrane</location>
        <topology evidence="17">Peripheral membrane protein</topology>
    </subcellularLocation>
    <subcellularLocation>
        <location evidence="2">Cell junction</location>
        <location evidence="2">Tight junction</location>
    </subcellularLocation>
    <subcellularLocation>
        <location evidence="1">Cell projection</location>
        <location evidence="1">Dendrite</location>
    </subcellularLocation>
    <subcellularLocation>
        <location evidence="3">Cytoplasm</location>
        <location evidence="3">Perinuclear region</location>
    </subcellularLocation>
    <subcellularLocation>
        <location evidence="16">Postsynaptic density</location>
    </subcellularLocation>
    <subcellularLocation>
        <location evidence="15">Synapse</location>
        <location evidence="15">Synaptosome</location>
    </subcellularLocation>
</comment>
<keyword evidence="5" id="KW-1003">Cell membrane</keyword>
<dbReference type="CDD" id="cd06671">
    <property type="entry name" value="PDZ7_MUPP1-PD6_PATJ-like"/>
    <property type="match status" value="1"/>
</dbReference>
<evidence type="ECO:0000256" key="11">
    <source>
        <dbReference type="ARBA" id="ARBA00022949"/>
    </source>
</evidence>
<feature type="region of interest" description="Disordered" evidence="26">
    <location>
        <begin position="1332"/>
        <end position="1358"/>
    </location>
</feature>
<dbReference type="CDD" id="cd06675">
    <property type="entry name" value="PDZ12_MUPP1-like"/>
    <property type="match status" value="1"/>
</dbReference>
<organism evidence="29 30">
    <name type="scientific">Sapajus apella</name>
    <name type="common">Brown-capped capuchin</name>
    <name type="synonym">Cebus apella</name>
    <dbReference type="NCBI Taxonomy" id="9515"/>
    <lineage>
        <taxon>Eukaryota</taxon>
        <taxon>Metazoa</taxon>
        <taxon>Chordata</taxon>
        <taxon>Craniata</taxon>
        <taxon>Vertebrata</taxon>
        <taxon>Euteleostomi</taxon>
        <taxon>Mammalia</taxon>
        <taxon>Eutheria</taxon>
        <taxon>Euarchontoglires</taxon>
        <taxon>Primates</taxon>
        <taxon>Haplorrhini</taxon>
        <taxon>Platyrrhini</taxon>
        <taxon>Cebidae</taxon>
        <taxon>Cebinae</taxon>
        <taxon>Sapajus</taxon>
    </lineage>
</organism>
<keyword evidence="13" id="KW-0472">Membrane</keyword>
<dbReference type="CDD" id="cd06791">
    <property type="entry name" value="PDZ3_MUPP1-like"/>
    <property type="match status" value="1"/>
</dbReference>
<feature type="compositionally biased region" description="Acidic residues" evidence="26">
    <location>
        <begin position="1210"/>
        <end position="1221"/>
    </location>
</feature>
<dbReference type="SMART" id="SM00569">
    <property type="entry name" value="L27"/>
    <property type="match status" value="1"/>
</dbReference>
<evidence type="ECO:0000256" key="24">
    <source>
        <dbReference type="ARBA" id="ARBA00076934"/>
    </source>
</evidence>
<keyword evidence="7" id="KW-0963">Cytoplasm</keyword>
<keyword evidence="12" id="KW-0770">Synapse</keyword>
<keyword evidence="4" id="KW-0796">Tight junction</keyword>
<feature type="domain" description="PDZ" evidence="27">
    <location>
        <begin position="685"/>
        <end position="757"/>
    </location>
</feature>
<feature type="domain" description="PDZ" evidence="27">
    <location>
        <begin position="1548"/>
        <end position="1630"/>
    </location>
</feature>
<dbReference type="GO" id="GO:0016324">
    <property type="term" value="C:apical plasma membrane"/>
    <property type="evidence" value="ECO:0007669"/>
    <property type="project" value="UniProtKB-SubCell"/>
</dbReference>
<dbReference type="GO" id="GO:0014069">
    <property type="term" value="C:postsynaptic density"/>
    <property type="evidence" value="ECO:0007669"/>
    <property type="project" value="UniProtKB-SubCell"/>
</dbReference>
<comment type="function">
    <text evidence="19">Member of the NMDAR signaling complex that may play a role in control of AMPAR potentiation and synaptic plasticity in excitatory synapses. Promotes clustering of HT2RC at the cell surface.</text>
</comment>
<evidence type="ECO:0000256" key="14">
    <source>
        <dbReference type="ARBA" id="ARBA00023273"/>
    </source>
</evidence>
<dbReference type="FunFam" id="2.30.42.10:FF:000051">
    <property type="entry name" value="Multiple PDZ domain protein isoform X1"/>
    <property type="match status" value="1"/>
</dbReference>
<comment type="function">
    <text evidence="18">Scaffolding protein that facilitates the localization of proteins to the cell membrane. Required for the correct formation of tight junctions and epithelial apico-basal polarity. Acts (via its L27 domain) as an apical connector and elongation factor for multistranded TJP1/ZO1 condensates that form a tight junction belt, thereby required for the formation of the tight junction-mediated cell barrier. Positively regulates epithelial cell microtubule elongation and cell migration, possibly via facilitating localization of PRKCI/aPKC and PAR3D/PAR3 at the leading edge of migrating cells. Plays a role in the correct reorientation of the microtubule-organizing center during epithelial migration. May regulate the surface expression and/or function of ASIC3 in sensory neurons. May recruit ARHGEF18 to apical cell-cell boundaries.</text>
</comment>
<feature type="domain" description="PDZ" evidence="27">
    <location>
        <begin position="248"/>
        <end position="328"/>
    </location>
</feature>
<protein>
    <recommendedName>
        <fullName evidence="20">InaD-like protein</fullName>
    </recommendedName>
    <alternativeName>
        <fullName evidence="24">Channel-interacting PDZ domain-containing protein</fullName>
    </alternativeName>
    <alternativeName>
        <fullName evidence="22">Multi-PDZ domain protein 1</fullName>
    </alternativeName>
    <alternativeName>
        <fullName evidence="21">Multiple PDZ domain protein</fullName>
    </alternativeName>
    <alternativeName>
        <fullName evidence="23">Pals1-associated tight junction protein</fullName>
    </alternativeName>
    <alternativeName>
        <fullName evidence="25">Protein associated to tight junctions</fullName>
    </alternativeName>
</protein>
<evidence type="ECO:0000256" key="18">
    <source>
        <dbReference type="ARBA" id="ARBA00056700"/>
    </source>
</evidence>
<evidence type="ECO:0000256" key="1">
    <source>
        <dbReference type="ARBA" id="ARBA00004279"/>
    </source>
</evidence>
<feature type="compositionally biased region" description="Pro residues" evidence="26">
    <location>
        <begin position="1195"/>
        <end position="1206"/>
    </location>
</feature>
<dbReference type="PANTHER" id="PTHR19964">
    <property type="entry name" value="MULTIPLE PDZ DOMAIN PROTEIN"/>
    <property type="match status" value="1"/>
</dbReference>
<evidence type="ECO:0000313" key="30">
    <source>
        <dbReference type="RefSeq" id="XP_032152706.1"/>
    </source>
</evidence>
<dbReference type="CDD" id="cd06689">
    <property type="entry name" value="PDZ1_MUPP1-like"/>
    <property type="match status" value="1"/>
</dbReference>
<dbReference type="InterPro" id="IPR036892">
    <property type="entry name" value="L27_dom_sf"/>
</dbReference>
<evidence type="ECO:0000256" key="2">
    <source>
        <dbReference type="ARBA" id="ARBA00004435"/>
    </source>
</evidence>
<feature type="domain" description="PDZ" evidence="27">
    <location>
        <begin position="134"/>
        <end position="221"/>
    </location>
</feature>
<dbReference type="FunFam" id="2.30.42.10:FF:000058">
    <property type="entry name" value="multiple PDZ domain protein isoform X1"/>
    <property type="match status" value="1"/>
</dbReference>
<dbReference type="CDD" id="cd06668">
    <property type="entry name" value="PDZ4_MUPP1-like"/>
    <property type="match status" value="1"/>
</dbReference>
<evidence type="ECO:0000313" key="29">
    <source>
        <dbReference type="Proteomes" id="UP000504640"/>
    </source>
</evidence>
<gene>
    <name evidence="30" type="primary">PATJ</name>
</gene>
<evidence type="ECO:0000256" key="10">
    <source>
        <dbReference type="ARBA" id="ARBA00022737"/>
    </source>
</evidence>
<dbReference type="GeneID" id="116563941"/>
<dbReference type="InterPro" id="IPR004172">
    <property type="entry name" value="L27_dom"/>
</dbReference>
<evidence type="ECO:0000256" key="5">
    <source>
        <dbReference type="ARBA" id="ARBA00022475"/>
    </source>
</evidence>
<evidence type="ECO:0000256" key="12">
    <source>
        <dbReference type="ARBA" id="ARBA00023018"/>
    </source>
</evidence>
<feature type="compositionally biased region" description="Polar residues" evidence="26">
    <location>
        <begin position="1174"/>
        <end position="1183"/>
    </location>
</feature>
<reference evidence="30" key="1">
    <citation type="submission" date="2025-08" db="UniProtKB">
        <authorList>
            <consortium name="RefSeq"/>
        </authorList>
    </citation>
    <scope>IDENTIFICATION</scope>
    <source>
        <tissue evidence="30">Blood</tissue>
    </source>
</reference>
<keyword evidence="8" id="KW-0597">Phosphoprotein</keyword>
<dbReference type="FunFam" id="2.30.42.10:FF:000070">
    <property type="entry name" value="Multiple PDZ domain protein"/>
    <property type="match status" value="1"/>
</dbReference>
<dbReference type="RefSeq" id="XP_032152706.1">
    <property type="nucleotide sequence ID" value="XM_032296815.1"/>
</dbReference>
<dbReference type="GO" id="GO:0030425">
    <property type="term" value="C:dendrite"/>
    <property type="evidence" value="ECO:0007669"/>
    <property type="project" value="UniProtKB-SubCell"/>
</dbReference>
<dbReference type="CDD" id="cd06676">
    <property type="entry name" value="PDZ13_MUPP1-like"/>
    <property type="match status" value="1"/>
</dbReference>
<dbReference type="SUPFAM" id="SSF101288">
    <property type="entry name" value="L27 domain"/>
    <property type="match status" value="1"/>
</dbReference>
<dbReference type="CTD" id="10207"/>
<keyword evidence="9" id="KW-0771">Synaptosome</keyword>
<dbReference type="Gene3D" id="1.20.1440.360">
    <property type="match status" value="1"/>
</dbReference>
<dbReference type="Pfam" id="PF00595">
    <property type="entry name" value="PDZ"/>
    <property type="match status" value="11"/>
</dbReference>
<dbReference type="PROSITE" id="PS50106">
    <property type="entry name" value="PDZ"/>
    <property type="match status" value="11"/>
</dbReference>
<evidence type="ECO:0000256" key="25">
    <source>
        <dbReference type="ARBA" id="ARBA00081298"/>
    </source>
</evidence>
<dbReference type="Proteomes" id="UP000504640">
    <property type="component" value="Unplaced"/>
</dbReference>
<evidence type="ECO:0000256" key="23">
    <source>
        <dbReference type="ARBA" id="ARBA00076734"/>
    </source>
</evidence>
<dbReference type="FunFam" id="2.30.42.10:FF:000125">
    <property type="entry name" value="PATJ, crumbs cell polarity complex component"/>
    <property type="match status" value="1"/>
</dbReference>
<accession>A0A6J3JCL6</accession>
<dbReference type="CDD" id="cd06673">
    <property type="entry name" value="PDZ10_MUPP1-PDZ8_PATJ-like"/>
    <property type="match status" value="1"/>
</dbReference>
<dbReference type="PROSITE" id="PS51022">
    <property type="entry name" value="L27"/>
    <property type="match status" value="1"/>
</dbReference>
<feature type="domain" description="PDZ" evidence="27">
    <location>
        <begin position="1239"/>
        <end position="1322"/>
    </location>
</feature>
<feature type="domain" description="PDZ" evidence="27">
    <location>
        <begin position="552"/>
        <end position="638"/>
    </location>
</feature>
<evidence type="ECO:0000256" key="8">
    <source>
        <dbReference type="ARBA" id="ARBA00022553"/>
    </source>
</evidence>
<sequence>MPENPATDKLQVLQVLDRLKIKLQEKGDTSQNEKLSTFYETLKSPLFNQILTLQQSIKQLKGQLNHIPSDCSANFDFSRKGLLVFTDSSITNGNAHRPASNSTVSGLFPWTPKLGNEDFNSVIQQLAQGRPIEYIDIERPSTGGLGFSVVALRSQNLGKVDIFVKDVQPGGVADRDQRLKENDQILAINHTPLDQNISHQQAIALLQHPTGSLQLIVAREPVHTKSSTSSSLTDTTLPETVCWGHVEEVELINDGSGLGFGIVGGKTSGVVVRTIVPGGLADRDGRLQTGDHILKIGGTNVQGMTSEQVAQVLRNCGNSVRMLVARDPTGEVSVTPPAPAALPVALPTVDSKGHGSDTSLFETYDVELVKKDGQSLGIRIVGYVGTSHTGEAPGIYVKSIIPGSAAYHNGNIQVNDKIVAVDGVNIQGFANQDVVEVLRNAGQVVHLTLVRRKTSSSTSPLESPSDRGTVVEPPKPPVVFLTGKVETETNLDGEDEDIEERMVNLNNDNIQLEKLENVPASPENELKSRWENLLGPDYEVMVATLDTQIADDAELQKYSKLLPIHTLRLGVEVDSFDGHHYISSIVPGGPVDTLGLLQPEDELLEVNGMQLYGKSRREAVSFLKEVPPPFTLVCCRRLFDDEASVDEPRPTETSLPETEVDHNVDINTEEEDDGELALWSPEVKIVELVKDRKGLGFSILDYQDPLDPTRSVIVIRSLVADGVAERSGGLLPGDRLVSVNEYCLDNTSLAEAVEVLKAVPPGIVRLGICKPLVEDNKEEESCYILHSNSNEDKTEFSGTIHDINSSLILEAPKGFRDEPYFKEELVDEPFLDLGKSFHSQQNDIDHSQEAWEMHEFLTPRLQEMDEEREMLVDEEYEFYQGHSQSMELYPLSHIQEATPVPSIKELHFGTQWLHDNEPSESQEARAVRSIYSQEAQQYGYCTENVMNENFVMESLPSVPSTEGNSQQGRFDDLENFNSLAKSSLDLGMIPNDGQGPSLLIDLPAVAESREQEDLPLCQHQATRVISKASAYTGALSSRYATDTCELPEREEGEGEETPNFSHWGPPRIVEIFREPSVSLGISIVGGQTVIKRLKNGEELKGIFIKQVLEDSPAGKTNALKTGDKILEVSGVDLQNASHSEAVEAIKNSGNPVVFVVQSLSSTPRVIPTVHNKANKITSNQNQDTQEKKEKRQGTAPPPMKLPPPYKALPDDSDENEEEDAFTDQKIRQRYADLPGELHIVELEKDKNGLGLSLAGNKDRSRMSIFVVGINPGGPAATDGRMHVGDELLEINNQILYGRSHQNASAIIKTAPSKVKLVFIRNEDAVNQMAVTPFPVPSGSPSSIEDQSGTEPISSEEDGSFEVGIKQLPESESFKLMRDQKLTCMPEDSEPAVSQMKQQKYPTKVSFSSQEIPLAPTSSYHSTDADFTGYGGFQAPLSVDPATCPIVPGQEMIIEISKGRSGLGLSIVGGKDTPLNAIVIHEVYEEGAAARDGRLWAGDQILEVNGVDLRNSSHEEAITALRQTPQKVRLVVYRDEAHYRDEENLEVFPVDLQKKAGRGLGLSIAGKRNGSGVFISDIVKGGAADLDGRLIQGDQILSVNGEDMRNASQETVATILKCAQGLVQIEIGRLRAGSWTSARKTSQNTQGGQQSSHSSCRPSFAPVIAGLQNLVGTKRVSDPSQKNSGADMEPRTVEINRELSDALGISIAGGRGSPLGDIPIFIAMIQASGVAARTQKLKVGDRIVSINGQPLDGLSHADVVNLLKNAYGRIILQVVADTNISAIAAQLENMSAGYHLGSPTAEHHPEHTETPPPKIITLEKGSEGLGFSIVGGYGSPHGDLPIYVKTIFAKGAAADDGRLKRGDQILAVNGETLEGVTHEQAVAILKHQRGTVTLTVLS</sequence>
<dbReference type="CDD" id="cd06669">
    <property type="entry name" value="PDZ5_MUPP1-like"/>
    <property type="match status" value="1"/>
</dbReference>
<keyword evidence="6" id="KW-0488">Methylation</keyword>
<evidence type="ECO:0000256" key="13">
    <source>
        <dbReference type="ARBA" id="ARBA00023136"/>
    </source>
</evidence>
<keyword evidence="14" id="KW-0966">Cell projection</keyword>